<sequence length="113" mass="13154">MEWVLLLRIKDERARLRVWVAQMGIAVPLPLIGIHPIFEKERPRQLTSGAELGHSEEVGSILLQAGELPQRETWERRQRERLQGTVTWTEVMWWQKYGGRTGGRESAQVRRVA</sequence>
<dbReference type="EMBL" id="JBJKBG010000003">
    <property type="protein sequence ID" value="KAL3746674.1"/>
    <property type="molecule type" value="Genomic_DNA"/>
</dbReference>
<evidence type="ECO:0000313" key="1">
    <source>
        <dbReference type="EMBL" id="KAL3746674.1"/>
    </source>
</evidence>
<keyword evidence="2" id="KW-1185">Reference proteome</keyword>
<organism evidence="1 2">
    <name type="scientific">Eucalyptus globulus</name>
    <name type="common">Tasmanian blue gum</name>
    <dbReference type="NCBI Taxonomy" id="34317"/>
    <lineage>
        <taxon>Eukaryota</taxon>
        <taxon>Viridiplantae</taxon>
        <taxon>Streptophyta</taxon>
        <taxon>Embryophyta</taxon>
        <taxon>Tracheophyta</taxon>
        <taxon>Spermatophyta</taxon>
        <taxon>Magnoliopsida</taxon>
        <taxon>eudicotyledons</taxon>
        <taxon>Gunneridae</taxon>
        <taxon>Pentapetalae</taxon>
        <taxon>rosids</taxon>
        <taxon>malvids</taxon>
        <taxon>Myrtales</taxon>
        <taxon>Myrtaceae</taxon>
        <taxon>Myrtoideae</taxon>
        <taxon>Eucalypteae</taxon>
        <taxon>Eucalyptus</taxon>
    </lineage>
</organism>
<evidence type="ECO:0000313" key="2">
    <source>
        <dbReference type="Proteomes" id="UP001634007"/>
    </source>
</evidence>
<gene>
    <name evidence="1" type="ORF">ACJRO7_015603</name>
</gene>
<proteinExistence type="predicted"/>
<dbReference type="AlphaFoldDB" id="A0ABD3L464"/>
<comment type="caution">
    <text evidence="1">The sequence shown here is derived from an EMBL/GenBank/DDBJ whole genome shotgun (WGS) entry which is preliminary data.</text>
</comment>
<reference evidence="1 2" key="1">
    <citation type="submission" date="2024-11" db="EMBL/GenBank/DDBJ databases">
        <title>Chromosome-level genome assembly of Eucalyptus globulus Labill. provides insights into its genome evolution.</title>
        <authorList>
            <person name="Li X."/>
        </authorList>
    </citation>
    <scope>NUCLEOTIDE SEQUENCE [LARGE SCALE GENOMIC DNA]</scope>
    <source>
        <strain evidence="1">CL2024</strain>
        <tissue evidence="1">Fresh tender leaves</tissue>
    </source>
</reference>
<protein>
    <submittedName>
        <fullName evidence="1">Uncharacterized protein</fullName>
    </submittedName>
</protein>
<accession>A0ABD3L464</accession>
<name>A0ABD3L464_EUCGL</name>
<dbReference type="Proteomes" id="UP001634007">
    <property type="component" value="Unassembled WGS sequence"/>
</dbReference>